<comment type="similarity">
    <text evidence="2">Belongs to the bacterial solute-binding protein 5 family.</text>
</comment>
<dbReference type="RefSeq" id="WP_160145964.1">
    <property type="nucleotide sequence ID" value="NZ_BIFQ01000001.1"/>
</dbReference>
<dbReference type="PIRSF" id="PIRSF002741">
    <property type="entry name" value="MppA"/>
    <property type="match status" value="1"/>
</dbReference>
<gene>
    <name evidence="7" type="ORF">KDAU_37890</name>
</gene>
<keyword evidence="4" id="KW-0732">Signal</keyword>
<comment type="subcellular location">
    <subcellularLocation>
        <location evidence="1">Cell envelope</location>
    </subcellularLocation>
</comment>
<protein>
    <submittedName>
        <fullName evidence="7">ABC transporter substrate-binding protein</fullName>
    </submittedName>
</protein>
<dbReference type="PANTHER" id="PTHR30290">
    <property type="entry name" value="PERIPLASMIC BINDING COMPONENT OF ABC TRANSPORTER"/>
    <property type="match status" value="1"/>
</dbReference>
<evidence type="ECO:0000313" key="8">
    <source>
        <dbReference type="Proteomes" id="UP000287224"/>
    </source>
</evidence>
<comment type="caution">
    <text evidence="7">The sequence shown here is derived from an EMBL/GenBank/DDBJ whole genome shotgun (WGS) entry which is preliminary data.</text>
</comment>
<dbReference type="GO" id="GO:0030313">
    <property type="term" value="C:cell envelope"/>
    <property type="evidence" value="ECO:0007669"/>
    <property type="project" value="UniProtKB-SubCell"/>
</dbReference>
<evidence type="ECO:0000313" key="7">
    <source>
        <dbReference type="EMBL" id="GCE06460.1"/>
    </source>
</evidence>
<evidence type="ECO:0000256" key="1">
    <source>
        <dbReference type="ARBA" id="ARBA00004196"/>
    </source>
</evidence>
<dbReference type="OrthoDB" id="9783874at2"/>
<evidence type="ECO:0000256" key="2">
    <source>
        <dbReference type="ARBA" id="ARBA00005695"/>
    </source>
</evidence>
<dbReference type="GO" id="GO:0015833">
    <property type="term" value="P:peptide transport"/>
    <property type="evidence" value="ECO:0007669"/>
    <property type="project" value="TreeGrafter"/>
</dbReference>
<sequence>MLMKHLAYHTRRHHSLYILLLAACLVPLILSACSSPFGGGNDTTTRKPMKVARNRQTYSAPIVGVTDFDTLDPALAHDPASIQAVQMLYTGLVQSDDKLQVHPQLAQSWHQESDGVTWTFKLKPHLTFSDGTPLTSTDVAYSLNRALQPATKSTVAPIYLRLIKDSDQLLAGRISTLLNDSIMTPDAQTVVIVTNKQSAYFLSMLTYPCSYVVEKKLIDKYQAGFTDHLNEGGGAGPFKVATYTHRARIDFVPNTHYYNPQPQLQKVSYIFYHTAQEAYQAYMNNQLDMTGVPLNTLANDKKRKDYHQVPQLWINYYTMNYLAKPFDNVHIRQAFALAIDKEAIANDIWQGTVIATNHIVPSGLPGSNPHVTGPDGNESVKGNPQKAQALLQQGLQEEKMSSVSALPPIQLTYVSGVDSFDQEVKAMIQDWQKVLKVQVTANPVDYNTLLDKVTGATGNANGIQMWGLAWVGEYPDPQDWLSQQFAKGAVNNNCNYGQNSSTTAAQQQQVQQQLLEADANRNDSERLQSYQQAEQQLINDVAWLPMEQVTQTFLRNPNIIGVTDNAQNNIPPDDWANIYRVQ</sequence>
<dbReference type="Pfam" id="PF00496">
    <property type="entry name" value="SBP_bac_5"/>
    <property type="match status" value="1"/>
</dbReference>
<dbReference type="Gene3D" id="3.10.105.10">
    <property type="entry name" value="Dipeptide-binding Protein, Domain 3"/>
    <property type="match status" value="1"/>
</dbReference>
<feature type="region of interest" description="Disordered" evidence="5">
    <location>
        <begin position="364"/>
        <end position="384"/>
    </location>
</feature>
<dbReference type="InterPro" id="IPR039424">
    <property type="entry name" value="SBP_5"/>
</dbReference>
<dbReference type="InterPro" id="IPR000914">
    <property type="entry name" value="SBP_5_dom"/>
</dbReference>
<reference evidence="8" key="1">
    <citation type="submission" date="2018-12" db="EMBL/GenBank/DDBJ databases">
        <title>Tengunoibacter tsumagoiensis gen. nov., sp. nov., Dictyobacter kobayashii sp. nov., D. alpinus sp. nov., and D. joshuensis sp. nov. and description of Dictyobacteraceae fam. nov. within the order Ktedonobacterales isolated from Tengu-no-mugimeshi.</title>
        <authorList>
            <person name="Wang C.M."/>
            <person name="Zheng Y."/>
            <person name="Sakai Y."/>
            <person name="Toyoda A."/>
            <person name="Minakuchi Y."/>
            <person name="Abe K."/>
            <person name="Yokota A."/>
            <person name="Yabe S."/>
        </authorList>
    </citation>
    <scope>NUCLEOTIDE SEQUENCE [LARGE SCALE GENOMIC DNA]</scope>
    <source>
        <strain evidence="8">S-27</strain>
    </source>
</reference>
<dbReference type="Gene3D" id="3.90.76.10">
    <property type="entry name" value="Dipeptide-binding Protein, Domain 1"/>
    <property type="match status" value="1"/>
</dbReference>
<accession>A0A401ZHY8</accession>
<dbReference type="CDD" id="cd08504">
    <property type="entry name" value="PBP2_OppA"/>
    <property type="match status" value="1"/>
</dbReference>
<dbReference type="AlphaFoldDB" id="A0A401ZHY8"/>
<organism evidence="7 8">
    <name type="scientific">Dictyobacter aurantiacus</name>
    <dbReference type="NCBI Taxonomy" id="1936993"/>
    <lineage>
        <taxon>Bacteria</taxon>
        <taxon>Bacillati</taxon>
        <taxon>Chloroflexota</taxon>
        <taxon>Ktedonobacteria</taxon>
        <taxon>Ktedonobacterales</taxon>
        <taxon>Dictyobacteraceae</taxon>
        <taxon>Dictyobacter</taxon>
    </lineage>
</organism>
<dbReference type="SUPFAM" id="SSF53850">
    <property type="entry name" value="Periplasmic binding protein-like II"/>
    <property type="match status" value="1"/>
</dbReference>
<dbReference type="PROSITE" id="PS51257">
    <property type="entry name" value="PROKAR_LIPOPROTEIN"/>
    <property type="match status" value="1"/>
</dbReference>
<dbReference type="GO" id="GO:1904680">
    <property type="term" value="F:peptide transmembrane transporter activity"/>
    <property type="evidence" value="ECO:0007669"/>
    <property type="project" value="TreeGrafter"/>
</dbReference>
<proteinExistence type="inferred from homology"/>
<feature type="domain" description="Solute-binding protein family 5" evidence="6">
    <location>
        <begin position="100"/>
        <end position="490"/>
    </location>
</feature>
<keyword evidence="8" id="KW-1185">Reference proteome</keyword>
<dbReference type="EMBL" id="BIFQ01000001">
    <property type="protein sequence ID" value="GCE06460.1"/>
    <property type="molecule type" value="Genomic_DNA"/>
</dbReference>
<keyword evidence="3" id="KW-0813">Transport</keyword>
<evidence type="ECO:0000256" key="3">
    <source>
        <dbReference type="ARBA" id="ARBA00022448"/>
    </source>
</evidence>
<dbReference type="GO" id="GO:0043190">
    <property type="term" value="C:ATP-binding cassette (ABC) transporter complex"/>
    <property type="evidence" value="ECO:0007669"/>
    <property type="project" value="InterPro"/>
</dbReference>
<evidence type="ECO:0000259" key="6">
    <source>
        <dbReference type="Pfam" id="PF00496"/>
    </source>
</evidence>
<dbReference type="Proteomes" id="UP000287224">
    <property type="component" value="Unassembled WGS sequence"/>
</dbReference>
<evidence type="ECO:0000256" key="5">
    <source>
        <dbReference type="SAM" id="MobiDB-lite"/>
    </source>
</evidence>
<name>A0A401ZHY8_9CHLR</name>
<dbReference type="PANTHER" id="PTHR30290:SF10">
    <property type="entry name" value="PERIPLASMIC OLIGOPEPTIDE-BINDING PROTEIN-RELATED"/>
    <property type="match status" value="1"/>
</dbReference>
<evidence type="ECO:0000256" key="4">
    <source>
        <dbReference type="ARBA" id="ARBA00022729"/>
    </source>
</evidence>
<dbReference type="Gene3D" id="3.40.190.10">
    <property type="entry name" value="Periplasmic binding protein-like II"/>
    <property type="match status" value="1"/>
</dbReference>
<dbReference type="GO" id="GO:0042597">
    <property type="term" value="C:periplasmic space"/>
    <property type="evidence" value="ECO:0007669"/>
    <property type="project" value="UniProtKB-ARBA"/>
</dbReference>
<dbReference type="InterPro" id="IPR030678">
    <property type="entry name" value="Peptide/Ni-bd"/>
</dbReference>